<evidence type="ECO:0000313" key="9">
    <source>
        <dbReference type="EMBL" id="GHE01482.1"/>
    </source>
</evidence>
<proteinExistence type="inferred from homology"/>
<dbReference type="PANTHER" id="PTHR47870">
    <property type="entry name" value="CYTOCHROME C-TYPE BIOGENESIS PROTEIN CCMH"/>
    <property type="match status" value="1"/>
</dbReference>
<protein>
    <recommendedName>
        <fullName evidence="7">Cytochrome c-type biogenesis protein</fullName>
    </recommendedName>
</protein>
<dbReference type="EMBL" id="BNAB01000006">
    <property type="protein sequence ID" value="GHE01482.1"/>
    <property type="molecule type" value="Genomic_DNA"/>
</dbReference>
<dbReference type="AlphaFoldDB" id="A0AAN4UR80"/>
<comment type="similarity">
    <text evidence="1 7">Belongs to the CcmH/CycL/Ccl2/NrfF family.</text>
</comment>
<keyword evidence="7" id="KW-0472">Membrane</keyword>
<dbReference type="GO" id="GO:0005886">
    <property type="term" value="C:plasma membrane"/>
    <property type="evidence" value="ECO:0007669"/>
    <property type="project" value="TreeGrafter"/>
</dbReference>
<dbReference type="EMBL" id="FNOB01000007">
    <property type="protein sequence ID" value="SDW87569.1"/>
    <property type="molecule type" value="Genomic_DNA"/>
</dbReference>
<comment type="function">
    <text evidence="7">Possible subunit of a heme lyase.</text>
</comment>
<keyword evidence="2 7" id="KW-0349">Heme</keyword>
<evidence type="ECO:0000313" key="12">
    <source>
        <dbReference type="Proteomes" id="UP000634647"/>
    </source>
</evidence>
<reference evidence="9" key="3">
    <citation type="submission" date="2023-06" db="EMBL/GenBank/DDBJ databases">
        <authorList>
            <person name="Sun Q."/>
            <person name="Zhou Y."/>
        </authorList>
    </citation>
    <scope>NUCLEOTIDE SEQUENCE</scope>
    <source>
        <strain evidence="9">CGMCC 1.10859</strain>
    </source>
</reference>
<reference evidence="10 11" key="2">
    <citation type="submission" date="2016-10" db="EMBL/GenBank/DDBJ databases">
        <authorList>
            <person name="Varghese N."/>
            <person name="Submissions S."/>
        </authorList>
    </citation>
    <scope>NUCLEOTIDE SEQUENCE [LARGE SCALE GENOMIC DNA]</scope>
    <source>
        <strain evidence="10 11">DSM 24802</strain>
    </source>
</reference>
<keyword evidence="6 7" id="KW-0408">Iron</keyword>
<evidence type="ECO:0000256" key="2">
    <source>
        <dbReference type="ARBA" id="ARBA00022617"/>
    </source>
</evidence>
<evidence type="ECO:0000256" key="6">
    <source>
        <dbReference type="ARBA" id="ARBA00023004"/>
    </source>
</evidence>
<name>A0AAN4UR80_9RHOB</name>
<keyword evidence="7" id="KW-0812">Transmembrane</keyword>
<gene>
    <name evidence="9" type="primary">ccmH</name>
    <name evidence="9" type="ORF">GCM10008024_17130</name>
    <name evidence="10" type="ORF">SAMN05444006_107176</name>
</gene>
<reference evidence="9" key="1">
    <citation type="journal article" date="2014" name="Int. J. Syst. Evol. Microbiol.">
        <title>Complete genome sequence of Corynebacterium casei LMG S-19264T (=DSM 44701T), isolated from a smear-ripened cheese.</title>
        <authorList>
            <consortium name="US DOE Joint Genome Institute (JGI-PGF)"/>
            <person name="Walter F."/>
            <person name="Albersmeier A."/>
            <person name="Kalinowski J."/>
            <person name="Ruckert C."/>
        </authorList>
    </citation>
    <scope>NUCLEOTIDE SEQUENCE</scope>
    <source>
        <strain evidence="9">CGMCC 1.10859</strain>
    </source>
</reference>
<evidence type="ECO:0000256" key="3">
    <source>
        <dbReference type="ARBA" id="ARBA00022723"/>
    </source>
</evidence>
<dbReference type="Pfam" id="PF03918">
    <property type="entry name" value="CcmH"/>
    <property type="match status" value="1"/>
</dbReference>
<keyword evidence="3 7" id="KW-0479">Metal-binding</keyword>
<dbReference type="GO" id="GO:0017004">
    <property type="term" value="P:cytochrome complex assembly"/>
    <property type="evidence" value="ECO:0007669"/>
    <property type="project" value="UniProtKB-KW"/>
</dbReference>
<dbReference type="InterPro" id="IPR005616">
    <property type="entry name" value="CcmH/CycL/Ccl2/NrfF_N"/>
</dbReference>
<dbReference type="CDD" id="cd16378">
    <property type="entry name" value="CcmH_N"/>
    <property type="match status" value="1"/>
</dbReference>
<feature type="chain" id="PRO_5042661929" description="Cytochrome c-type biogenesis protein" evidence="7">
    <location>
        <begin position="31"/>
        <end position="162"/>
    </location>
</feature>
<keyword evidence="5" id="KW-0201">Cytochrome c-type biogenesis</keyword>
<keyword evidence="11" id="KW-1185">Reference proteome</keyword>
<evidence type="ECO:0000256" key="4">
    <source>
        <dbReference type="ARBA" id="ARBA00022729"/>
    </source>
</evidence>
<organism evidence="9 12">
    <name type="scientific">Allgaiera indica</name>
    <dbReference type="NCBI Taxonomy" id="765699"/>
    <lineage>
        <taxon>Bacteria</taxon>
        <taxon>Pseudomonadati</taxon>
        <taxon>Pseudomonadota</taxon>
        <taxon>Alphaproteobacteria</taxon>
        <taxon>Rhodobacterales</taxon>
        <taxon>Paracoccaceae</taxon>
        <taxon>Allgaiera</taxon>
    </lineage>
</organism>
<dbReference type="Proteomes" id="UP000199541">
    <property type="component" value="Unassembled WGS sequence"/>
</dbReference>
<dbReference type="Proteomes" id="UP000634647">
    <property type="component" value="Unassembled WGS sequence"/>
</dbReference>
<dbReference type="InterPro" id="IPR051263">
    <property type="entry name" value="C-type_cytochrome_biogenesis"/>
</dbReference>
<evidence type="ECO:0000256" key="5">
    <source>
        <dbReference type="ARBA" id="ARBA00022748"/>
    </source>
</evidence>
<dbReference type="InterPro" id="IPR038297">
    <property type="entry name" value="CcmH/CycL/NrfF/Ccl2_sf"/>
</dbReference>
<evidence type="ECO:0000256" key="1">
    <source>
        <dbReference type="ARBA" id="ARBA00010342"/>
    </source>
</evidence>
<evidence type="ECO:0000259" key="8">
    <source>
        <dbReference type="Pfam" id="PF03918"/>
    </source>
</evidence>
<dbReference type="Gene3D" id="1.10.8.640">
    <property type="entry name" value="Cytochrome C biogenesis protein"/>
    <property type="match status" value="1"/>
</dbReference>
<keyword evidence="7" id="KW-1133">Transmembrane helix</keyword>
<sequence length="162" mass="17840">MKTLLARLALILALVAPAALPLVLAAPALAVQPDEMLKNPKLEARAEEISKGLRCLVCRNENIDDSDAALAHDLRVLVRKRLVAGDTNSQVVNYIVARYGEYVLLKPNTRGANLILWAAAPGMLLLGLAIALYTQRRRRRMPDSGPALSPEEQRRLAEIMRE</sequence>
<dbReference type="PANTHER" id="PTHR47870:SF1">
    <property type="entry name" value="CYTOCHROME C-TYPE BIOGENESIS PROTEIN CCMH"/>
    <property type="match status" value="1"/>
</dbReference>
<keyword evidence="4 7" id="KW-0732">Signal</keyword>
<dbReference type="RefSeq" id="WP_081825114.1">
    <property type="nucleotide sequence ID" value="NZ_BNAB01000006.1"/>
</dbReference>
<feature type="signal peptide" evidence="7">
    <location>
        <begin position="1"/>
        <end position="30"/>
    </location>
</feature>
<evidence type="ECO:0000256" key="7">
    <source>
        <dbReference type="RuleBase" id="RU364112"/>
    </source>
</evidence>
<accession>A0AAN4UR80</accession>
<dbReference type="GO" id="GO:0046872">
    <property type="term" value="F:metal ion binding"/>
    <property type="evidence" value="ECO:0007669"/>
    <property type="project" value="UniProtKB-KW"/>
</dbReference>
<feature type="transmembrane region" description="Helical" evidence="7">
    <location>
        <begin position="114"/>
        <end position="133"/>
    </location>
</feature>
<comment type="caution">
    <text evidence="9">The sequence shown here is derived from an EMBL/GenBank/DDBJ whole genome shotgun (WGS) entry which is preliminary data.</text>
</comment>
<evidence type="ECO:0000313" key="11">
    <source>
        <dbReference type="Proteomes" id="UP000199541"/>
    </source>
</evidence>
<evidence type="ECO:0000313" key="10">
    <source>
        <dbReference type="EMBL" id="SDW87569.1"/>
    </source>
</evidence>
<feature type="domain" description="CcmH/CycL/Ccl2/NrfF N-terminal" evidence="8">
    <location>
        <begin position="20"/>
        <end position="160"/>
    </location>
</feature>